<keyword evidence="7 8" id="KW-0472">Membrane</keyword>
<proteinExistence type="predicted"/>
<comment type="subcellular location">
    <subcellularLocation>
        <location evidence="1">Cell inner membrane</location>
        <topology evidence="1">Multi-pass membrane protein</topology>
    </subcellularLocation>
</comment>
<evidence type="ECO:0000256" key="5">
    <source>
        <dbReference type="ARBA" id="ARBA00022692"/>
    </source>
</evidence>
<dbReference type="GO" id="GO:0005886">
    <property type="term" value="C:plasma membrane"/>
    <property type="evidence" value="ECO:0007669"/>
    <property type="project" value="UniProtKB-SubCell"/>
</dbReference>
<evidence type="ECO:0000256" key="3">
    <source>
        <dbReference type="ARBA" id="ARBA00022519"/>
    </source>
</evidence>
<feature type="domain" description="Sulfatase N-terminal" evidence="9">
    <location>
        <begin position="226"/>
        <end position="519"/>
    </location>
</feature>
<dbReference type="Pfam" id="PF08019">
    <property type="entry name" value="EptA_B_N"/>
    <property type="match status" value="1"/>
</dbReference>
<evidence type="ECO:0000256" key="8">
    <source>
        <dbReference type="SAM" id="Phobius"/>
    </source>
</evidence>
<evidence type="ECO:0000259" key="10">
    <source>
        <dbReference type="Pfam" id="PF08019"/>
    </source>
</evidence>
<keyword evidence="11" id="KW-0378">Hydrolase</keyword>
<feature type="transmembrane region" description="Helical" evidence="8">
    <location>
        <begin position="120"/>
        <end position="142"/>
    </location>
</feature>
<dbReference type="Pfam" id="PF00884">
    <property type="entry name" value="Sulfatase"/>
    <property type="match status" value="1"/>
</dbReference>
<feature type="transmembrane region" description="Helical" evidence="8">
    <location>
        <begin position="154"/>
        <end position="171"/>
    </location>
</feature>
<dbReference type="HOGENOM" id="CLU_018534_3_2_10"/>
<evidence type="ECO:0000256" key="7">
    <source>
        <dbReference type="ARBA" id="ARBA00023136"/>
    </source>
</evidence>
<dbReference type="PANTHER" id="PTHR30443">
    <property type="entry name" value="INNER MEMBRANE PROTEIN"/>
    <property type="match status" value="1"/>
</dbReference>
<dbReference type="STRING" id="28134.SAMN05444288_0408"/>
<protein>
    <submittedName>
        <fullName evidence="11">Arylsulfatase</fullName>
        <ecNumber evidence="11">3.1.6.-</ecNumber>
    </submittedName>
</protein>
<dbReference type="EMBL" id="AEPE02000002">
    <property type="protein sequence ID" value="EFZ38089.1"/>
    <property type="molecule type" value="Genomic_DNA"/>
</dbReference>
<evidence type="ECO:0000256" key="1">
    <source>
        <dbReference type="ARBA" id="ARBA00004429"/>
    </source>
</evidence>
<dbReference type="GO" id="GO:0009244">
    <property type="term" value="P:lipopolysaccharide core region biosynthetic process"/>
    <property type="evidence" value="ECO:0007669"/>
    <property type="project" value="TreeGrafter"/>
</dbReference>
<name>E7RMV8_9BACT</name>
<keyword evidence="2" id="KW-1003">Cell membrane</keyword>
<dbReference type="Gene3D" id="3.40.720.10">
    <property type="entry name" value="Alkaline Phosphatase, subunit A"/>
    <property type="match status" value="1"/>
</dbReference>
<evidence type="ECO:0000256" key="2">
    <source>
        <dbReference type="ARBA" id="ARBA00022475"/>
    </source>
</evidence>
<dbReference type="GO" id="GO:0016787">
    <property type="term" value="F:hydrolase activity"/>
    <property type="evidence" value="ECO:0007669"/>
    <property type="project" value="UniProtKB-KW"/>
</dbReference>
<dbReference type="InterPro" id="IPR040423">
    <property type="entry name" value="PEA_transferase"/>
</dbReference>
<dbReference type="EC" id="3.1.6.-" evidence="11"/>
<evidence type="ECO:0000256" key="4">
    <source>
        <dbReference type="ARBA" id="ARBA00022679"/>
    </source>
</evidence>
<feature type="transmembrane region" description="Helical" evidence="8">
    <location>
        <begin position="68"/>
        <end position="89"/>
    </location>
</feature>
<dbReference type="InterPro" id="IPR000917">
    <property type="entry name" value="Sulfatase_N"/>
</dbReference>
<keyword evidence="3" id="KW-0997">Cell inner membrane</keyword>
<keyword evidence="5 8" id="KW-0812">Transmembrane</keyword>
<dbReference type="CDD" id="cd16017">
    <property type="entry name" value="LptA"/>
    <property type="match status" value="1"/>
</dbReference>
<dbReference type="InterPro" id="IPR058130">
    <property type="entry name" value="PEA_transf_C"/>
</dbReference>
<sequence>MRHFKHIISKSYAPQTVFWLALFVLSFPNICLSFTEQVPLISRLTNVILPVSAYVLALTAMRNTGRTVWVLFPLIFFSAFQIVLLYLYGHSVIAVDMFLNLLTTNAGEAMELLDNLLPSIVFVILVYVPLLVLASVSACKGLELDRRFMHRARFASAFGLAVGAVCLFFSVNRGFIVRNDLYPINVFYNVKLAIDRTYATAHYAETSRNFTFKAHPTHERSEREVYVLVIGETARAADFQLYGYRRNTTPRLSTAKGLFVFSKALTQSNTTHKSVPMLISAVSAVDYDNIYKQKGLITAFKEAGFHTVFFSNQLPNHSFIDFFGEEADEWKFIKETPNGRSGQTAAEGKEFYDGDLLPLIDKVLAKKRRKQLIVLHTYGSHFEYLKRYPKAMSHYRPDDASEAEASNRPSLLNAYDNTIRYTDWFLGEVVRRVKGTRAMSALLYTSDHGENIFDDRRRLFLHASPIPSAFELHVPFMVWLSPRYMAVQPARSGILRSNEGKPVATNLSVFHTLIDLAGIRTPYFNSHNSVGDMAYRPRPYVYLNDHNEAIPLERMANSTEDVLYFRRAGIPFRGR</sequence>
<keyword evidence="6 8" id="KW-1133">Transmembrane helix</keyword>
<organism evidence="11 12">
    <name type="scientific">Hoylesella oralis ATCC 33269</name>
    <dbReference type="NCBI Taxonomy" id="873533"/>
    <lineage>
        <taxon>Bacteria</taxon>
        <taxon>Pseudomonadati</taxon>
        <taxon>Bacteroidota</taxon>
        <taxon>Bacteroidia</taxon>
        <taxon>Bacteroidales</taxon>
        <taxon>Prevotellaceae</taxon>
        <taxon>Hoylesella</taxon>
    </lineage>
</organism>
<evidence type="ECO:0000313" key="12">
    <source>
        <dbReference type="Proteomes" id="UP000005580"/>
    </source>
</evidence>
<gene>
    <name evidence="11" type="ORF">HMPREF0663_10458</name>
</gene>
<feature type="transmembrane region" description="Helical" evidence="8">
    <location>
        <begin position="43"/>
        <end position="61"/>
    </location>
</feature>
<dbReference type="SUPFAM" id="SSF53649">
    <property type="entry name" value="Alkaline phosphatase-like"/>
    <property type="match status" value="1"/>
</dbReference>
<comment type="caution">
    <text evidence="11">The sequence shown here is derived from an EMBL/GenBank/DDBJ whole genome shotgun (WGS) entry which is preliminary data.</text>
</comment>
<feature type="domain" description="Phosphoethanolamine transferase N-terminal" evidence="10">
    <location>
        <begin position="53"/>
        <end position="180"/>
    </location>
</feature>
<evidence type="ECO:0000256" key="6">
    <source>
        <dbReference type="ARBA" id="ARBA00022989"/>
    </source>
</evidence>
<dbReference type="InterPro" id="IPR012549">
    <property type="entry name" value="EptA-like_N"/>
</dbReference>
<keyword evidence="12" id="KW-1185">Reference proteome</keyword>
<dbReference type="Proteomes" id="UP000005580">
    <property type="component" value="Unassembled WGS sequence"/>
</dbReference>
<evidence type="ECO:0000313" key="11">
    <source>
        <dbReference type="EMBL" id="EFZ38089.1"/>
    </source>
</evidence>
<accession>E7RMV8</accession>
<dbReference type="AlphaFoldDB" id="E7RMV8"/>
<dbReference type="RefSeq" id="WP_004369154.1">
    <property type="nucleotide sequence ID" value="NZ_GL833119.1"/>
</dbReference>
<dbReference type="eggNOG" id="COG2194">
    <property type="taxonomic scope" value="Bacteria"/>
</dbReference>
<keyword evidence="4" id="KW-0808">Transferase</keyword>
<reference evidence="11" key="1">
    <citation type="submission" date="2011-01" db="EMBL/GenBank/DDBJ databases">
        <authorList>
            <person name="Muzny D."/>
            <person name="Qin X."/>
            <person name="Buhay C."/>
            <person name="Dugan-Rocha S."/>
            <person name="Ding Y."/>
            <person name="Chen G."/>
            <person name="Hawes A."/>
            <person name="Holder M."/>
            <person name="Jhangiani S."/>
            <person name="Johnson A."/>
            <person name="Khan Z."/>
            <person name="Li Z."/>
            <person name="Liu W."/>
            <person name="Liu X."/>
            <person name="Perez L."/>
            <person name="Shen H."/>
            <person name="Wang Q."/>
            <person name="Watt J."/>
            <person name="Xi L."/>
            <person name="Xin Y."/>
            <person name="Zhou J."/>
            <person name="Deng J."/>
            <person name="Jiang H."/>
            <person name="Liu Y."/>
            <person name="Qu J."/>
            <person name="Song X.-Z."/>
            <person name="Zhang L."/>
            <person name="Villasana D."/>
            <person name="Johnson A."/>
            <person name="Liu J."/>
            <person name="Liyanage D."/>
            <person name="Lorensuhewa L."/>
            <person name="Robinson T."/>
            <person name="Song A."/>
            <person name="Song B.-B."/>
            <person name="Dinh H."/>
            <person name="Thornton R."/>
            <person name="Coyle M."/>
            <person name="Francisco L."/>
            <person name="Jackson L."/>
            <person name="Javaid M."/>
            <person name="Korchina V."/>
            <person name="Kovar C."/>
            <person name="Mata R."/>
            <person name="Mathew T."/>
            <person name="Ngo R."/>
            <person name="Nguyen L."/>
            <person name="Nguyen N."/>
            <person name="Okwuonu G."/>
            <person name="Ongeri F."/>
            <person name="Pham C."/>
            <person name="Simmons D."/>
            <person name="Wilczek-Boney K."/>
            <person name="Hale W."/>
            <person name="Jakkamsetti A."/>
            <person name="Pham P."/>
            <person name="Ruth R."/>
            <person name="San Lucas F."/>
            <person name="Warren J."/>
            <person name="Zhang J."/>
            <person name="Zhao Z."/>
            <person name="Zhou C."/>
            <person name="Zhu D."/>
            <person name="Lee S."/>
            <person name="Bess C."/>
            <person name="Blankenburg K."/>
            <person name="Forbes L."/>
            <person name="Fu Q."/>
            <person name="Gubbala S."/>
            <person name="Hirani K."/>
            <person name="Jayaseelan J.C."/>
            <person name="Lara F."/>
            <person name="Munidasa M."/>
            <person name="Palculict T."/>
            <person name="Patil S."/>
            <person name="Pu L.-L."/>
            <person name="Saada N."/>
            <person name="Tang L."/>
            <person name="Weissenberger G."/>
            <person name="Zhu Y."/>
            <person name="Hemphill L."/>
            <person name="Shang Y."/>
            <person name="Youmans B."/>
            <person name="Ayvaz T."/>
            <person name="Ross M."/>
            <person name="Santibanez J."/>
            <person name="Aqrawi P."/>
            <person name="Gross S."/>
            <person name="Joshi V."/>
            <person name="Fowler G."/>
            <person name="Nazareth L."/>
            <person name="Reid J."/>
            <person name="Worley K."/>
            <person name="Petrosino J."/>
            <person name="Highlander S."/>
            <person name="Gibbs R."/>
        </authorList>
    </citation>
    <scope>NUCLEOTIDE SEQUENCE [LARGE SCALE GENOMIC DNA]</scope>
    <source>
        <strain evidence="11">ATCC 33269</strain>
    </source>
</reference>
<dbReference type="InterPro" id="IPR017850">
    <property type="entry name" value="Alkaline_phosphatase_core_sf"/>
</dbReference>
<dbReference type="PANTHER" id="PTHR30443:SF0">
    <property type="entry name" value="PHOSPHOETHANOLAMINE TRANSFERASE EPTA"/>
    <property type="match status" value="1"/>
</dbReference>
<evidence type="ECO:0000259" key="9">
    <source>
        <dbReference type="Pfam" id="PF00884"/>
    </source>
</evidence>
<dbReference type="GO" id="GO:0016776">
    <property type="term" value="F:phosphotransferase activity, phosphate group as acceptor"/>
    <property type="evidence" value="ECO:0007669"/>
    <property type="project" value="TreeGrafter"/>
</dbReference>